<evidence type="ECO:0000313" key="2">
    <source>
        <dbReference type="Proteomes" id="UP000054097"/>
    </source>
</evidence>
<protein>
    <submittedName>
        <fullName evidence="1">Uncharacterized protein</fullName>
    </submittedName>
</protein>
<reference evidence="1 2" key="1">
    <citation type="submission" date="2014-04" db="EMBL/GenBank/DDBJ databases">
        <authorList>
            <consortium name="DOE Joint Genome Institute"/>
            <person name="Kuo A."/>
            <person name="Zuccaro A."/>
            <person name="Kohler A."/>
            <person name="Nagy L.G."/>
            <person name="Floudas D."/>
            <person name="Copeland A."/>
            <person name="Barry K.W."/>
            <person name="Cichocki N."/>
            <person name="Veneault-Fourrey C."/>
            <person name="LaButti K."/>
            <person name="Lindquist E.A."/>
            <person name="Lipzen A."/>
            <person name="Lundell T."/>
            <person name="Morin E."/>
            <person name="Murat C."/>
            <person name="Sun H."/>
            <person name="Tunlid A."/>
            <person name="Henrissat B."/>
            <person name="Grigoriev I.V."/>
            <person name="Hibbett D.S."/>
            <person name="Martin F."/>
            <person name="Nordberg H.P."/>
            <person name="Cantor M.N."/>
            <person name="Hua S.X."/>
        </authorList>
    </citation>
    <scope>NUCLEOTIDE SEQUENCE [LARGE SCALE GENOMIC DNA]</scope>
    <source>
        <strain evidence="1 2">MAFF 305830</strain>
    </source>
</reference>
<organism evidence="1 2">
    <name type="scientific">Serendipita vermifera MAFF 305830</name>
    <dbReference type="NCBI Taxonomy" id="933852"/>
    <lineage>
        <taxon>Eukaryota</taxon>
        <taxon>Fungi</taxon>
        <taxon>Dikarya</taxon>
        <taxon>Basidiomycota</taxon>
        <taxon>Agaricomycotina</taxon>
        <taxon>Agaricomycetes</taxon>
        <taxon>Sebacinales</taxon>
        <taxon>Serendipitaceae</taxon>
        <taxon>Serendipita</taxon>
    </lineage>
</organism>
<feature type="non-terminal residue" evidence="1">
    <location>
        <position position="1"/>
    </location>
</feature>
<dbReference type="OrthoDB" id="3142487at2759"/>
<evidence type="ECO:0000313" key="1">
    <source>
        <dbReference type="EMBL" id="KIM20450.1"/>
    </source>
</evidence>
<proteinExistence type="predicted"/>
<accession>A0A0C3A731</accession>
<reference evidence="2" key="2">
    <citation type="submission" date="2015-01" db="EMBL/GenBank/DDBJ databases">
        <title>Evolutionary Origins and Diversification of the Mycorrhizal Mutualists.</title>
        <authorList>
            <consortium name="DOE Joint Genome Institute"/>
            <consortium name="Mycorrhizal Genomics Consortium"/>
            <person name="Kohler A."/>
            <person name="Kuo A."/>
            <person name="Nagy L.G."/>
            <person name="Floudas D."/>
            <person name="Copeland A."/>
            <person name="Barry K.W."/>
            <person name="Cichocki N."/>
            <person name="Veneault-Fourrey C."/>
            <person name="LaButti K."/>
            <person name="Lindquist E.A."/>
            <person name="Lipzen A."/>
            <person name="Lundell T."/>
            <person name="Morin E."/>
            <person name="Murat C."/>
            <person name="Riley R."/>
            <person name="Ohm R."/>
            <person name="Sun H."/>
            <person name="Tunlid A."/>
            <person name="Henrissat B."/>
            <person name="Grigoriev I.V."/>
            <person name="Hibbett D.S."/>
            <person name="Martin F."/>
        </authorList>
    </citation>
    <scope>NUCLEOTIDE SEQUENCE [LARGE SCALE GENOMIC DNA]</scope>
    <source>
        <strain evidence="2">MAFF 305830</strain>
    </source>
</reference>
<sequence>EDEDDVIPDVWIKRWDPGRNSVTATGQWWEYQPNNFKVREVLSGIEIPESSGRRWAIEIVAKKSDYVVALVHDNGAEKGTAVGMYQSLKHLRCTTDRMNQVFTGRKVSKILELQGGQDASQKTFNTLFYQPKTNPLYVEL</sequence>
<gene>
    <name evidence="1" type="ORF">M408DRAFT_48750</name>
</gene>
<keyword evidence="2" id="KW-1185">Reference proteome</keyword>
<dbReference type="HOGENOM" id="CLU_1839987_0_0_1"/>
<name>A0A0C3A731_SERVB</name>
<feature type="non-terminal residue" evidence="1">
    <location>
        <position position="140"/>
    </location>
</feature>
<dbReference type="EMBL" id="KN824433">
    <property type="protein sequence ID" value="KIM20450.1"/>
    <property type="molecule type" value="Genomic_DNA"/>
</dbReference>
<dbReference type="Proteomes" id="UP000054097">
    <property type="component" value="Unassembled WGS sequence"/>
</dbReference>
<dbReference type="AlphaFoldDB" id="A0A0C3A731"/>